<evidence type="ECO:0000313" key="1">
    <source>
        <dbReference type="EMBL" id="MBU3864991.1"/>
    </source>
</evidence>
<protein>
    <submittedName>
        <fullName evidence="1">Uncharacterized protein</fullName>
    </submittedName>
</protein>
<gene>
    <name evidence="1" type="ORF">KN815_13165</name>
</gene>
<reference evidence="1 2" key="1">
    <citation type="submission" date="2021-06" db="EMBL/GenBank/DDBJ databases">
        <authorList>
            <person name="Pan X."/>
        </authorList>
    </citation>
    <scope>NUCLEOTIDE SEQUENCE [LARGE SCALE GENOMIC DNA]</scope>
    <source>
        <strain evidence="1 2">4503</strain>
    </source>
</reference>
<proteinExistence type="predicted"/>
<organism evidence="1 2">
    <name type="scientific">Streptomyces niphimycinicus</name>
    <dbReference type="NCBI Taxonomy" id="2842201"/>
    <lineage>
        <taxon>Bacteria</taxon>
        <taxon>Bacillati</taxon>
        <taxon>Actinomycetota</taxon>
        <taxon>Actinomycetes</taxon>
        <taxon>Kitasatosporales</taxon>
        <taxon>Streptomycetaceae</taxon>
        <taxon>Streptomyces</taxon>
    </lineage>
</organism>
<dbReference type="Proteomes" id="UP000720508">
    <property type="component" value="Unassembled WGS sequence"/>
</dbReference>
<keyword evidence="2" id="KW-1185">Reference proteome</keyword>
<accession>A0ABS6CDP6</accession>
<dbReference type="RefSeq" id="WP_216341989.1">
    <property type="nucleotide sequence ID" value="NZ_JAHLEM010000114.1"/>
</dbReference>
<name>A0ABS6CDP6_9ACTN</name>
<comment type="caution">
    <text evidence="1">The sequence shown here is derived from an EMBL/GenBank/DDBJ whole genome shotgun (WGS) entry which is preliminary data.</text>
</comment>
<sequence>MAKRCWAWSRPGRLPIGVPLPEVFIPRLREGAAIQEATMTRALFVKIYGDPAGWDAEQFEVYLELP</sequence>
<dbReference type="EMBL" id="JAHLEM010000114">
    <property type="protein sequence ID" value="MBU3864991.1"/>
    <property type="molecule type" value="Genomic_DNA"/>
</dbReference>
<evidence type="ECO:0000313" key="2">
    <source>
        <dbReference type="Proteomes" id="UP000720508"/>
    </source>
</evidence>